<dbReference type="EMBL" id="CP017675">
    <property type="protein sequence ID" value="APB34709.1"/>
    <property type="molecule type" value="Genomic_DNA"/>
</dbReference>
<evidence type="ECO:0000313" key="3">
    <source>
        <dbReference type="EMBL" id="APB34709.1"/>
    </source>
</evidence>
<keyword evidence="2" id="KW-0812">Transmembrane</keyword>
<accession>A0A1J0AFL2</accession>
<keyword evidence="2" id="KW-0472">Membrane</keyword>
<dbReference type="SUPFAM" id="SSF103511">
    <property type="entry name" value="Chlorophyll a-b binding protein"/>
    <property type="match status" value="1"/>
</dbReference>
<protein>
    <submittedName>
        <fullName evidence="3">Protoheme ferro-lyase (Ferrochelatase)</fullName>
    </submittedName>
</protein>
<reference evidence="3 4" key="1">
    <citation type="submission" date="2016-10" db="EMBL/GenBank/DDBJ databases">
        <title>Description of Gloeomargarita lithophora gen. nov., sp. nov., a thylakoid-bearing basal-branching cyanobacterium with intracellular carbonates, and proposal for Gloeomargaritales ord. nov.</title>
        <authorList>
            <person name="Moreira D."/>
            <person name="Tavera R."/>
            <person name="Benzerara K."/>
            <person name="Skouri-Panet F."/>
            <person name="Couradeau E."/>
            <person name="Gerard E."/>
            <person name="Loussert C."/>
            <person name="Novelo E."/>
            <person name="Zivanovic Y."/>
            <person name="Lopez-Garcia P."/>
        </authorList>
    </citation>
    <scope>NUCLEOTIDE SEQUENCE [LARGE SCALE GENOMIC DNA]</scope>
    <source>
        <strain evidence="3 4">D10</strain>
    </source>
</reference>
<dbReference type="Proteomes" id="UP000180235">
    <property type="component" value="Chromosome"/>
</dbReference>
<organism evidence="3 4">
    <name type="scientific">Gloeomargarita lithophora Alchichica-D10</name>
    <dbReference type="NCBI Taxonomy" id="1188229"/>
    <lineage>
        <taxon>Bacteria</taxon>
        <taxon>Bacillati</taxon>
        <taxon>Cyanobacteriota</taxon>
        <taxon>Cyanophyceae</taxon>
        <taxon>Gloeomargaritales</taxon>
        <taxon>Gloeomargaritaceae</taxon>
        <taxon>Gloeomargarita</taxon>
    </lineage>
</organism>
<feature type="transmembrane region" description="Helical" evidence="2">
    <location>
        <begin position="61"/>
        <end position="83"/>
    </location>
</feature>
<dbReference type="GO" id="GO:0016829">
    <property type="term" value="F:lyase activity"/>
    <property type="evidence" value="ECO:0007669"/>
    <property type="project" value="UniProtKB-KW"/>
</dbReference>
<evidence type="ECO:0000313" key="4">
    <source>
        <dbReference type="Proteomes" id="UP000180235"/>
    </source>
</evidence>
<proteinExistence type="predicted"/>
<dbReference type="STRING" id="1188229.GlitD10_2375"/>
<keyword evidence="4" id="KW-1185">Reference proteome</keyword>
<gene>
    <name evidence="3" type="ORF">GlitD10_2375</name>
</gene>
<keyword evidence="2" id="KW-1133">Transmembrane helix</keyword>
<dbReference type="KEGG" id="glt:GlitD10_2375"/>
<evidence type="ECO:0000256" key="1">
    <source>
        <dbReference type="SAM" id="MobiDB-lite"/>
    </source>
</evidence>
<name>A0A1J0AFL2_9CYAN</name>
<keyword evidence="3" id="KW-0456">Lyase</keyword>
<dbReference type="AlphaFoldDB" id="A0A1J0AFL2"/>
<feature type="region of interest" description="Disordered" evidence="1">
    <location>
        <begin position="92"/>
        <end position="122"/>
    </location>
</feature>
<sequence length="122" mass="12340">MGKLMEKFNVNPTGAGTFGFTHFAEVWNGRLAMVGIICLVAGEVTTGKGQLAQMGIVGRGAGLLVVLLLVGLTVASMLGYYAVGMAQQMALTESENSTTPVPAGSPETAPSAPVPTAGTPTS</sequence>
<dbReference type="RefSeq" id="WP_071455109.1">
    <property type="nucleotide sequence ID" value="NZ_CP017675.1"/>
</dbReference>
<dbReference type="Gene3D" id="1.10.3460.10">
    <property type="entry name" value="Chlorophyll a/b binding protein domain"/>
    <property type="match status" value="1"/>
</dbReference>
<evidence type="ECO:0000256" key="2">
    <source>
        <dbReference type="SAM" id="Phobius"/>
    </source>
</evidence>